<name>A0A422MEM6_LACPA</name>
<dbReference type="Proteomes" id="UP000285532">
    <property type="component" value="Unassembled WGS sequence"/>
</dbReference>
<dbReference type="GO" id="GO:0016758">
    <property type="term" value="F:hexosyltransferase activity"/>
    <property type="evidence" value="ECO:0007669"/>
    <property type="project" value="UniProtKB-ARBA"/>
</dbReference>
<dbReference type="AlphaFoldDB" id="A0A422MEM6"/>
<sequence>MMISVCMATYNGARFVGAQLKSILDQLGSNDEVIVVDDHSTDETVAVIDQFKDSRIKLIENTTNHGPIYGFMTALNYAKGDYLFLSDQDDVWFPNKVTRVMTAFEKEKAVVVVHDGIVTDQSLSRVDDSWNHFSHRVPSQSMIKTLIKNGYTGAMMAFSRELLPLVLPFPKQVPMHDWWIALVAMKHHMKIVVLPDKLMYYRRHAGNVTGSHRKLHEMMAFRFNMLRLFIRA</sequence>
<keyword evidence="2" id="KW-0328">Glycosyltransferase</keyword>
<dbReference type="RefSeq" id="WP_011674022.1">
    <property type="nucleotide sequence ID" value="NZ_CBDBYF010000001.1"/>
</dbReference>
<dbReference type="Pfam" id="PF00535">
    <property type="entry name" value="Glycos_transf_2"/>
    <property type="match status" value="1"/>
</dbReference>
<dbReference type="PANTHER" id="PTHR22916:SF3">
    <property type="entry name" value="UDP-GLCNAC:BETAGAL BETA-1,3-N-ACETYLGLUCOSAMINYLTRANSFERASE-LIKE PROTEIN 1"/>
    <property type="match status" value="1"/>
</dbReference>
<comment type="caution">
    <text evidence="2">The sequence shown here is derived from an EMBL/GenBank/DDBJ whole genome shotgun (WGS) entry which is preliminary data.</text>
</comment>
<gene>
    <name evidence="2" type="ORF">FAM18172_00231</name>
</gene>
<accession>A0A422MEM6</accession>
<evidence type="ECO:0000313" key="2">
    <source>
        <dbReference type="EMBL" id="RND89368.1"/>
    </source>
</evidence>
<feature type="domain" description="Glycosyltransferase 2-like" evidence="1">
    <location>
        <begin position="4"/>
        <end position="162"/>
    </location>
</feature>
<dbReference type="CDD" id="cd04196">
    <property type="entry name" value="GT_2_like_d"/>
    <property type="match status" value="1"/>
</dbReference>
<dbReference type="OMA" id="HYIGAGM"/>
<protein>
    <submittedName>
        <fullName evidence="2">Putative glycosyltransferase EpsE</fullName>
        <ecNumber evidence="2">2.4.-.-</ecNumber>
    </submittedName>
</protein>
<dbReference type="InterPro" id="IPR001173">
    <property type="entry name" value="Glyco_trans_2-like"/>
</dbReference>
<dbReference type="Gene3D" id="3.90.550.10">
    <property type="entry name" value="Spore Coat Polysaccharide Biosynthesis Protein SpsA, Chain A"/>
    <property type="match status" value="1"/>
</dbReference>
<dbReference type="SUPFAM" id="SSF53448">
    <property type="entry name" value="Nucleotide-diphospho-sugar transferases"/>
    <property type="match status" value="1"/>
</dbReference>
<evidence type="ECO:0000313" key="3">
    <source>
        <dbReference type="Proteomes" id="UP000285532"/>
    </source>
</evidence>
<reference evidence="2 3" key="1">
    <citation type="journal article" date="2018" name="Front. Microbiol.">
        <title>Conversion of Methionine to Cysteine in Lactobacillus paracasei Depends on the Highly Mobile cysK-ctl-cysE Gene Cluster.</title>
        <authorList>
            <person name="Wuthrich D."/>
            <person name="Irmler S."/>
            <person name="Berthoud H."/>
            <person name="Guggenbuhl B."/>
            <person name="Eugster E."/>
            <person name="Bruggmann R."/>
        </authorList>
    </citation>
    <scope>NUCLEOTIDE SEQUENCE [LARGE SCALE GENOMIC DNA]</scope>
    <source>
        <strain evidence="2 3">FAM18172</strain>
    </source>
</reference>
<evidence type="ECO:0000259" key="1">
    <source>
        <dbReference type="Pfam" id="PF00535"/>
    </source>
</evidence>
<organism evidence="2 3">
    <name type="scientific">Lacticaseibacillus paracasei</name>
    <name type="common">Lactobacillus paracasei</name>
    <dbReference type="NCBI Taxonomy" id="1597"/>
    <lineage>
        <taxon>Bacteria</taxon>
        <taxon>Bacillati</taxon>
        <taxon>Bacillota</taxon>
        <taxon>Bacilli</taxon>
        <taxon>Lactobacillales</taxon>
        <taxon>Lactobacillaceae</taxon>
        <taxon>Lacticaseibacillus</taxon>
    </lineage>
</organism>
<dbReference type="InterPro" id="IPR029044">
    <property type="entry name" value="Nucleotide-diphossugar_trans"/>
</dbReference>
<proteinExistence type="predicted"/>
<keyword evidence="2" id="KW-0808">Transferase</keyword>
<dbReference type="EC" id="2.4.-.-" evidence="2"/>
<dbReference type="EMBL" id="LKFU01000011">
    <property type="protein sequence ID" value="RND89368.1"/>
    <property type="molecule type" value="Genomic_DNA"/>
</dbReference>
<dbReference type="PANTHER" id="PTHR22916">
    <property type="entry name" value="GLYCOSYLTRANSFERASE"/>
    <property type="match status" value="1"/>
</dbReference>